<organism evidence="1">
    <name type="scientific">hydrothermal vent metagenome</name>
    <dbReference type="NCBI Taxonomy" id="652676"/>
    <lineage>
        <taxon>unclassified sequences</taxon>
        <taxon>metagenomes</taxon>
        <taxon>ecological metagenomes</taxon>
    </lineage>
</organism>
<proteinExistence type="predicted"/>
<gene>
    <name evidence="1" type="ORF">MNBD_NITROSPIRAE03-274</name>
</gene>
<evidence type="ECO:0000313" key="1">
    <source>
        <dbReference type="EMBL" id="VAX33066.1"/>
    </source>
</evidence>
<sequence length="59" mass="6352">QIGRGIIVQAGKWGDSGGMTIFKANSIAEAEKLSGEDPLVKSGWVTLETGRFYPNVEIE</sequence>
<dbReference type="SUPFAM" id="SSF54909">
    <property type="entry name" value="Dimeric alpha+beta barrel"/>
    <property type="match status" value="1"/>
</dbReference>
<name>A0A3B1CR57_9ZZZZ</name>
<accession>A0A3B1CR57</accession>
<evidence type="ECO:0008006" key="2">
    <source>
        <dbReference type="Google" id="ProtNLM"/>
    </source>
</evidence>
<reference evidence="1" key="1">
    <citation type="submission" date="2018-06" db="EMBL/GenBank/DDBJ databases">
        <authorList>
            <person name="Zhirakovskaya E."/>
        </authorList>
    </citation>
    <scope>NUCLEOTIDE SEQUENCE</scope>
</reference>
<dbReference type="AlphaFoldDB" id="A0A3B1CR57"/>
<dbReference type="InterPro" id="IPR011008">
    <property type="entry name" value="Dimeric_a/b-barrel"/>
</dbReference>
<feature type="non-terminal residue" evidence="1">
    <location>
        <position position="1"/>
    </location>
</feature>
<dbReference type="EMBL" id="UOGI01000160">
    <property type="protein sequence ID" value="VAX33066.1"/>
    <property type="molecule type" value="Genomic_DNA"/>
</dbReference>
<protein>
    <recommendedName>
        <fullName evidence="2">YCII-related domain-containing protein</fullName>
    </recommendedName>
</protein>